<evidence type="ECO:0000313" key="4">
    <source>
        <dbReference type="Proteomes" id="UP000228496"/>
    </source>
</evidence>
<feature type="signal peptide" evidence="1">
    <location>
        <begin position="1"/>
        <end position="26"/>
    </location>
</feature>
<dbReference type="PANTHER" id="PTHR21666:SF270">
    <property type="entry name" value="MUREIN HYDROLASE ACTIVATOR ENVC"/>
    <property type="match status" value="1"/>
</dbReference>
<dbReference type="GO" id="GO:0004222">
    <property type="term" value="F:metalloendopeptidase activity"/>
    <property type="evidence" value="ECO:0007669"/>
    <property type="project" value="TreeGrafter"/>
</dbReference>
<dbReference type="Gene3D" id="2.70.70.10">
    <property type="entry name" value="Glucose Permease (Domain IIA)"/>
    <property type="match status" value="1"/>
</dbReference>
<dbReference type="Proteomes" id="UP000228496">
    <property type="component" value="Unassembled WGS sequence"/>
</dbReference>
<feature type="chain" id="PRO_5014410024" description="M23ase beta-sheet core domain-containing protein" evidence="1">
    <location>
        <begin position="27"/>
        <end position="322"/>
    </location>
</feature>
<dbReference type="InterPro" id="IPR050570">
    <property type="entry name" value="Cell_wall_metabolism_enzyme"/>
</dbReference>
<evidence type="ECO:0000259" key="2">
    <source>
        <dbReference type="Pfam" id="PF01551"/>
    </source>
</evidence>
<gene>
    <name evidence="3" type="ORF">COV29_02875</name>
</gene>
<dbReference type="CDD" id="cd12797">
    <property type="entry name" value="M23_peptidase"/>
    <property type="match status" value="1"/>
</dbReference>
<dbReference type="EMBL" id="PCXQ01000005">
    <property type="protein sequence ID" value="PJE50653.1"/>
    <property type="molecule type" value="Genomic_DNA"/>
</dbReference>
<reference evidence="3 4" key="1">
    <citation type="submission" date="2017-09" db="EMBL/GenBank/DDBJ databases">
        <title>Depth-based differentiation of microbial function through sediment-hosted aquifers and enrichment of novel symbionts in the deep terrestrial subsurface.</title>
        <authorList>
            <person name="Probst A.J."/>
            <person name="Ladd B."/>
            <person name="Jarett J.K."/>
            <person name="Geller-Mcgrath D.E."/>
            <person name="Sieber C.M."/>
            <person name="Emerson J.B."/>
            <person name="Anantharaman K."/>
            <person name="Thomas B.C."/>
            <person name="Malmstrom R."/>
            <person name="Stieglmeier M."/>
            <person name="Klingl A."/>
            <person name="Woyke T."/>
            <person name="Ryan C.M."/>
            <person name="Banfield J.F."/>
        </authorList>
    </citation>
    <scope>NUCLEOTIDE SEQUENCE [LARGE SCALE GENOMIC DNA]</scope>
    <source>
        <strain evidence="3">CG10_big_fil_rev_8_21_14_0_10_36_16</strain>
    </source>
</reference>
<feature type="domain" description="M23ase beta-sheet core" evidence="2">
    <location>
        <begin position="89"/>
        <end position="185"/>
    </location>
</feature>
<name>A0A2J0Q6S3_9BACT</name>
<dbReference type="Pfam" id="PF01551">
    <property type="entry name" value="Peptidase_M23"/>
    <property type="match status" value="1"/>
</dbReference>
<evidence type="ECO:0000256" key="1">
    <source>
        <dbReference type="SAM" id="SignalP"/>
    </source>
</evidence>
<dbReference type="InterPro" id="IPR011055">
    <property type="entry name" value="Dup_hybrid_motif"/>
</dbReference>
<evidence type="ECO:0000313" key="3">
    <source>
        <dbReference type="EMBL" id="PJE50653.1"/>
    </source>
</evidence>
<proteinExistence type="predicted"/>
<dbReference type="PANTHER" id="PTHR21666">
    <property type="entry name" value="PEPTIDASE-RELATED"/>
    <property type="match status" value="1"/>
</dbReference>
<dbReference type="InterPro" id="IPR016047">
    <property type="entry name" value="M23ase_b-sheet_dom"/>
</dbReference>
<protein>
    <recommendedName>
        <fullName evidence="2">M23ase beta-sheet core domain-containing protein</fullName>
    </recommendedName>
</protein>
<comment type="caution">
    <text evidence="3">The sequence shown here is derived from an EMBL/GenBank/DDBJ whole genome shotgun (WGS) entry which is preliminary data.</text>
</comment>
<feature type="non-terminal residue" evidence="3">
    <location>
        <position position="322"/>
    </location>
</feature>
<keyword evidence="1" id="KW-0732">Signal</keyword>
<dbReference type="AlphaFoldDB" id="A0A2J0Q6S3"/>
<accession>A0A2J0Q6S3</accession>
<organism evidence="3 4">
    <name type="scientific">Candidatus Yanofskybacteria bacterium CG10_big_fil_rev_8_21_14_0_10_36_16</name>
    <dbReference type="NCBI Taxonomy" id="1975096"/>
    <lineage>
        <taxon>Bacteria</taxon>
        <taxon>Candidatus Yanofskyibacteriota</taxon>
    </lineage>
</organism>
<sequence length="322" mass="34851">MRKNILKLIISLFVLLMFAPSFPVTASYYTLPIPLPYGNDDITSWMDHASPTYNYDDIMKKYDGNTYLDEEADLNTCSNYNDGAGCYDGHNGTDFAVPEYTDILAVDGGKVMHVDWENPSVATQGYGFYIRLYHFNNDQSTLYAHLNDVSLVSLNDYVIRGQHIGESGSTGVATGPHLHFSVYDGDTTALSSSIDPYGWSGGGSDPWTPDQGYLWTTTPPSLTVPVSGTINSNSIWGPNVVHLLNGSVTLAASASLDIEPGAIVKFKTATSSFLINGTLDVDGTASSPSYFTSYHDDAVGGDTNSNATSSYPGKGDWLYIQT</sequence>
<dbReference type="SUPFAM" id="SSF51261">
    <property type="entry name" value="Duplicated hybrid motif"/>
    <property type="match status" value="1"/>
</dbReference>